<dbReference type="Proteomes" id="UP001223144">
    <property type="component" value="Unassembled WGS sequence"/>
</dbReference>
<name>A0ABT6HIK1_9ACTN</name>
<evidence type="ECO:0000313" key="2">
    <source>
        <dbReference type="EMBL" id="MDH2388171.1"/>
    </source>
</evidence>
<keyword evidence="3" id="KW-1185">Reference proteome</keyword>
<feature type="transmembrane region" description="Helical" evidence="1">
    <location>
        <begin position="78"/>
        <end position="100"/>
    </location>
</feature>
<dbReference type="RefSeq" id="WP_279926484.1">
    <property type="nucleotide sequence ID" value="NZ_JARWBG010000004.1"/>
</dbReference>
<dbReference type="EMBL" id="JARWBG010000004">
    <property type="protein sequence ID" value="MDH2388171.1"/>
    <property type="molecule type" value="Genomic_DNA"/>
</dbReference>
<feature type="transmembrane region" description="Helical" evidence="1">
    <location>
        <begin position="50"/>
        <end position="72"/>
    </location>
</feature>
<gene>
    <name evidence="2" type="ORF">QCN29_05075</name>
</gene>
<accession>A0ABT6HIK1</accession>
<keyword evidence="1" id="KW-1133">Transmembrane helix</keyword>
<reference evidence="2 3" key="1">
    <citation type="submission" date="2023-04" db="EMBL/GenBank/DDBJ databases">
        <title>Streptomyces chengmaiensis sp. nov. isolated from the stem of mangrove plant in Hainan.</title>
        <authorList>
            <person name="Huang X."/>
            <person name="Zhou S."/>
            <person name="Chu X."/>
            <person name="Xie Y."/>
            <person name="Lin Y."/>
        </authorList>
    </citation>
    <scope>NUCLEOTIDE SEQUENCE [LARGE SCALE GENOMIC DNA]</scope>
    <source>
        <strain evidence="2 3">HNM0663</strain>
    </source>
</reference>
<comment type="caution">
    <text evidence="2">The sequence shown here is derived from an EMBL/GenBank/DDBJ whole genome shotgun (WGS) entry which is preliminary data.</text>
</comment>
<evidence type="ECO:0000256" key="1">
    <source>
        <dbReference type="SAM" id="Phobius"/>
    </source>
</evidence>
<keyword evidence="1" id="KW-0812">Transmembrane</keyword>
<keyword evidence="1" id="KW-0472">Membrane</keyword>
<organism evidence="2 3">
    <name type="scientific">Streptomyces chengmaiensis</name>
    <dbReference type="NCBI Taxonomy" id="3040919"/>
    <lineage>
        <taxon>Bacteria</taxon>
        <taxon>Bacillati</taxon>
        <taxon>Actinomycetota</taxon>
        <taxon>Actinomycetes</taxon>
        <taxon>Kitasatosporales</taxon>
        <taxon>Streptomycetaceae</taxon>
        <taxon>Streptomyces</taxon>
    </lineage>
</organism>
<proteinExistence type="predicted"/>
<protein>
    <submittedName>
        <fullName evidence="2">Uncharacterized protein</fullName>
    </submittedName>
</protein>
<evidence type="ECO:0000313" key="3">
    <source>
        <dbReference type="Proteomes" id="UP001223144"/>
    </source>
</evidence>
<sequence length="110" mass="11369">MALGTVAGVATQSDGTFVALQVPGAGLRLIAPYDLELVARCARPMTAGRAVTALIAFGVAIAAGGISSQSVLEPGAHWSLVLFASLGAYTAVKSAFLLWLRLTGPRRFRI</sequence>